<reference evidence="1 2" key="1">
    <citation type="journal article" date="2019" name="Nat. Med.">
        <title>A library of human gut bacterial isolates paired with longitudinal multiomics data enables mechanistic microbiome research.</title>
        <authorList>
            <person name="Poyet M."/>
            <person name="Groussin M."/>
            <person name="Gibbons S.M."/>
            <person name="Avila-Pacheco J."/>
            <person name="Jiang X."/>
            <person name="Kearney S.M."/>
            <person name="Perrotta A.R."/>
            <person name="Berdy B."/>
            <person name="Zhao S."/>
            <person name="Lieberman T.D."/>
            <person name="Swanson P.K."/>
            <person name="Smith M."/>
            <person name="Roesemann S."/>
            <person name="Alexander J.E."/>
            <person name="Rich S.A."/>
            <person name="Livny J."/>
            <person name="Vlamakis H."/>
            <person name="Clish C."/>
            <person name="Bullock K."/>
            <person name="Deik A."/>
            <person name="Scott J."/>
            <person name="Pierce K.A."/>
            <person name="Xavier R.J."/>
            <person name="Alm E.J."/>
        </authorList>
    </citation>
    <scope>NUCLEOTIDE SEQUENCE [LARGE SCALE GENOMIC DNA]</scope>
    <source>
        <strain evidence="1 2">BIOML-A5</strain>
    </source>
</reference>
<sequence>MKRLERKQEKERLERQIHQQMLKEQESLMKELRTMLPEAAESFSSERIVCLCHVVDLWACIVALFEAPTPLSISKLRRLAASDMPLILLSSEIMEKESDFRIIEL</sequence>
<dbReference type="EMBL" id="WKPO01000058">
    <property type="protein sequence ID" value="MSB51151.1"/>
    <property type="molecule type" value="Genomic_DNA"/>
</dbReference>
<evidence type="ECO:0000313" key="1">
    <source>
        <dbReference type="EMBL" id="MSB51151.1"/>
    </source>
</evidence>
<dbReference type="Proteomes" id="UP000429811">
    <property type="component" value="Unassembled WGS sequence"/>
</dbReference>
<accession>A0A6I2RJN4</accession>
<organism evidence="1 2">
    <name type="scientific">Flavonifractor plautii</name>
    <name type="common">Fusobacterium plautii</name>
    <dbReference type="NCBI Taxonomy" id="292800"/>
    <lineage>
        <taxon>Bacteria</taxon>
        <taxon>Bacillati</taxon>
        <taxon>Bacillota</taxon>
        <taxon>Clostridia</taxon>
        <taxon>Eubacteriales</taxon>
        <taxon>Oscillospiraceae</taxon>
        <taxon>Flavonifractor</taxon>
    </lineage>
</organism>
<evidence type="ECO:0000313" key="2">
    <source>
        <dbReference type="Proteomes" id="UP000429811"/>
    </source>
</evidence>
<protein>
    <submittedName>
        <fullName evidence="1">Uncharacterized protein</fullName>
    </submittedName>
</protein>
<proteinExistence type="predicted"/>
<name>A0A6I2RJN4_FLAPL</name>
<dbReference type="RefSeq" id="WP_154250983.1">
    <property type="nucleotide sequence ID" value="NZ_WKPO01000058.1"/>
</dbReference>
<comment type="caution">
    <text evidence="1">The sequence shown here is derived from an EMBL/GenBank/DDBJ whole genome shotgun (WGS) entry which is preliminary data.</text>
</comment>
<dbReference type="AlphaFoldDB" id="A0A6I2RJN4"/>
<gene>
    <name evidence="1" type="ORF">GKE90_21110</name>
</gene>